<dbReference type="EMBL" id="SSTD01004087">
    <property type="protein sequence ID" value="TYK24059.1"/>
    <property type="molecule type" value="Genomic_DNA"/>
</dbReference>
<evidence type="ECO:0000313" key="1">
    <source>
        <dbReference type="EMBL" id="KAA0065851.1"/>
    </source>
</evidence>
<name>A0A5A7VJJ2_CUCMM</name>
<protein>
    <submittedName>
        <fullName evidence="1">Retrotransposon gag protein</fullName>
    </submittedName>
</protein>
<sequence length="104" mass="11942">MQIRETAESSQTPVVKATDKEKNVVLRMSLEYQPSKFQQFDGKGNPKQHIAHFVETCENAGSRGDHLVSWEQLEKKFLNRFYNIRRTKCAPKACTGDSSTFCKE</sequence>
<dbReference type="EMBL" id="SSTE01001190">
    <property type="protein sequence ID" value="KAA0065851.1"/>
    <property type="molecule type" value="Genomic_DNA"/>
</dbReference>
<dbReference type="OrthoDB" id="1740536at2759"/>
<comment type="caution">
    <text evidence="1">The sequence shown here is derived from an EMBL/GenBank/DDBJ whole genome shotgun (WGS) entry which is preliminary data.</text>
</comment>
<dbReference type="Proteomes" id="UP000321393">
    <property type="component" value="Unassembled WGS sequence"/>
</dbReference>
<dbReference type="PANTHER" id="PTHR33437:SF2">
    <property type="entry name" value="OS06G0361200 PROTEIN"/>
    <property type="match status" value="1"/>
</dbReference>
<evidence type="ECO:0000313" key="3">
    <source>
        <dbReference type="Proteomes" id="UP000321393"/>
    </source>
</evidence>
<reference evidence="3 4" key="1">
    <citation type="submission" date="2019-08" db="EMBL/GenBank/DDBJ databases">
        <title>Draft genome sequences of two oriental melons (Cucumis melo L. var makuwa).</title>
        <authorList>
            <person name="Kwon S.-Y."/>
        </authorList>
    </citation>
    <scope>NUCLEOTIDE SEQUENCE [LARGE SCALE GENOMIC DNA]</scope>
    <source>
        <strain evidence="4">cv. Chang Bougi</strain>
        <strain evidence="3">cv. SW 3</strain>
        <tissue evidence="1">Leaf</tissue>
    </source>
</reference>
<dbReference type="Proteomes" id="UP000321947">
    <property type="component" value="Unassembled WGS sequence"/>
</dbReference>
<dbReference type="AlphaFoldDB" id="A0A5A7VJJ2"/>
<evidence type="ECO:0000313" key="2">
    <source>
        <dbReference type="EMBL" id="TYK24059.1"/>
    </source>
</evidence>
<dbReference type="PANTHER" id="PTHR33437">
    <property type="entry name" value="OS06G0361200 PROTEIN"/>
    <property type="match status" value="1"/>
</dbReference>
<accession>A0A5A7VJJ2</accession>
<gene>
    <name evidence="2" type="ORF">E5676_scaffold943G00270</name>
    <name evidence="1" type="ORF">E6C27_scaffold37G001670</name>
</gene>
<organism evidence="1 3">
    <name type="scientific">Cucumis melo var. makuwa</name>
    <name type="common">Oriental melon</name>
    <dbReference type="NCBI Taxonomy" id="1194695"/>
    <lineage>
        <taxon>Eukaryota</taxon>
        <taxon>Viridiplantae</taxon>
        <taxon>Streptophyta</taxon>
        <taxon>Embryophyta</taxon>
        <taxon>Tracheophyta</taxon>
        <taxon>Spermatophyta</taxon>
        <taxon>Magnoliopsida</taxon>
        <taxon>eudicotyledons</taxon>
        <taxon>Gunneridae</taxon>
        <taxon>Pentapetalae</taxon>
        <taxon>rosids</taxon>
        <taxon>fabids</taxon>
        <taxon>Cucurbitales</taxon>
        <taxon>Cucurbitaceae</taxon>
        <taxon>Benincaseae</taxon>
        <taxon>Cucumis</taxon>
    </lineage>
</organism>
<evidence type="ECO:0000313" key="4">
    <source>
        <dbReference type="Proteomes" id="UP000321947"/>
    </source>
</evidence>
<proteinExistence type="predicted"/>